<feature type="chain" id="PRO_5032656159" description="DUF7601 domain-containing protein" evidence="3">
    <location>
        <begin position="30"/>
        <end position="432"/>
    </location>
</feature>
<evidence type="ECO:0000313" key="6">
    <source>
        <dbReference type="Proteomes" id="UP000593601"/>
    </source>
</evidence>
<feature type="transmembrane region" description="Helical" evidence="2">
    <location>
        <begin position="403"/>
        <end position="422"/>
    </location>
</feature>
<dbReference type="Gene3D" id="2.60.40.1140">
    <property type="entry name" value="Collagen-binding surface protein Cna, B-type domain"/>
    <property type="match status" value="1"/>
</dbReference>
<dbReference type="InterPro" id="IPR055382">
    <property type="entry name" value="DUF7601"/>
</dbReference>
<dbReference type="KEGG" id="bliq:INP51_08650"/>
<protein>
    <recommendedName>
        <fullName evidence="4">DUF7601 domain-containing protein</fullName>
    </recommendedName>
</protein>
<keyword evidence="3" id="KW-0732">Signal</keyword>
<keyword evidence="2" id="KW-1133">Transmembrane helix</keyword>
<dbReference type="EMBL" id="CP063304">
    <property type="protein sequence ID" value="QOV18124.1"/>
    <property type="molecule type" value="Genomic_DNA"/>
</dbReference>
<reference evidence="5 6" key="1">
    <citation type="submission" date="2020-10" db="EMBL/GenBank/DDBJ databases">
        <title>Blautia liquoris sp.nov., isolated from the mud in a fermentation cellar used for the production of Chinese strong-flavoured liquor.</title>
        <authorList>
            <person name="Lu L."/>
        </authorList>
    </citation>
    <scope>NUCLEOTIDE SEQUENCE [LARGE SCALE GENOMIC DNA]</scope>
    <source>
        <strain evidence="5 6">LZLJ-3</strain>
    </source>
</reference>
<dbReference type="AlphaFoldDB" id="A0A7M2RDT1"/>
<feature type="region of interest" description="Disordered" evidence="1">
    <location>
        <begin position="279"/>
        <end position="300"/>
    </location>
</feature>
<keyword evidence="2" id="KW-0812">Transmembrane</keyword>
<keyword evidence="6" id="KW-1185">Reference proteome</keyword>
<sequence length="432" mass="46170">MKKKNTFKALLSLTMAAVLSLGTVVTAFAGPPTPPATDGDNVKILKEVQMDNTLSIPSTGFTFQFQFTAKDFNGQAAAPTVVNDTSPMPTVTNTSITVNSTDKYNSASTENLDVYRKESTNKIFDNVTWPAPGAYTYTVKEVRPSGYTNAAAGETMTDDETEYEVTAYVKNNDTYTGFVIESIGVRTPGTTGTEGKIVVTPGLGTNQFKFTNIFSQMAGGTDPLLNASLTVSKKVADTAHGDKGQYFPFTITPTAAGTETSSTRYNAYLIEEDSNGTKTVIPWDPNNNPENYSTPADTNGEYIRVDPNDTNPMKIRLKHNQSVAFTGMGVGSKYVAEEDGVAHYVANIELLTNGVSGSVSGTLATAANTQIRTLGTATNSAAFTNTYDETTAITPTGIQANDMPFLMMIVLAAVALGGYVVIRFRKKNSAEN</sequence>
<evidence type="ECO:0000259" key="4">
    <source>
        <dbReference type="Pfam" id="PF24547"/>
    </source>
</evidence>
<gene>
    <name evidence="5" type="ORF">INP51_08650</name>
</gene>
<feature type="compositionally biased region" description="Polar residues" evidence="1">
    <location>
        <begin position="285"/>
        <end position="297"/>
    </location>
</feature>
<feature type="domain" description="DUF7601" evidence="4">
    <location>
        <begin position="228"/>
        <end position="387"/>
    </location>
</feature>
<dbReference type="InterPro" id="IPR038174">
    <property type="entry name" value="Strep_pil_link_sf"/>
</dbReference>
<evidence type="ECO:0000313" key="5">
    <source>
        <dbReference type="EMBL" id="QOV18124.1"/>
    </source>
</evidence>
<proteinExistence type="predicted"/>
<evidence type="ECO:0000256" key="2">
    <source>
        <dbReference type="SAM" id="Phobius"/>
    </source>
</evidence>
<evidence type="ECO:0000256" key="1">
    <source>
        <dbReference type="SAM" id="MobiDB-lite"/>
    </source>
</evidence>
<dbReference type="Gene3D" id="2.60.40.3050">
    <property type="match status" value="1"/>
</dbReference>
<keyword evidence="2" id="KW-0472">Membrane</keyword>
<accession>A0A7M2RDT1</accession>
<evidence type="ECO:0000256" key="3">
    <source>
        <dbReference type="SAM" id="SignalP"/>
    </source>
</evidence>
<name>A0A7M2RDT1_9FIRM</name>
<dbReference type="RefSeq" id="WP_193734486.1">
    <property type="nucleotide sequence ID" value="NZ_CP063304.1"/>
</dbReference>
<organism evidence="5 6">
    <name type="scientific">Blautia liquoris</name>
    <dbReference type="NCBI Taxonomy" id="2779518"/>
    <lineage>
        <taxon>Bacteria</taxon>
        <taxon>Bacillati</taxon>
        <taxon>Bacillota</taxon>
        <taxon>Clostridia</taxon>
        <taxon>Lachnospirales</taxon>
        <taxon>Lachnospiraceae</taxon>
        <taxon>Blautia</taxon>
    </lineage>
</organism>
<feature type="signal peptide" evidence="3">
    <location>
        <begin position="1"/>
        <end position="29"/>
    </location>
</feature>
<dbReference type="Proteomes" id="UP000593601">
    <property type="component" value="Chromosome"/>
</dbReference>
<dbReference type="Pfam" id="PF24547">
    <property type="entry name" value="DUF7601"/>
    <property type="match status" value="1"/>
</dbReference>